<dbReference type="EMBL" id="CP139960">
    <property type="protein sequence ID" value="WQD40153.1"/>
    <property type="molecule type" value="Genomic_DNA"/>
</dbReference>
<proteinExistence type="predicted"/>
<accession>A0ABZ0WBX1</accession>
<evidence type="ECO:0008006" key="3">
    <source>
        <dbReference type="Google" id="ProtNLM"/>
    </source>
</evidence>
<keyword evidence="2" id="KW-1185">Reference proteome</keyword>
<gene>
    <name evidence="1" type="ORF">U0035_08355</name>
</gene>
<sequence>MKKKCICFSMLLLVVFLYSCSIRPMYIIRNTSRAPVAVILTVKGVNDSIGGGNLEIARAEEIVPLKKSDLARVFVSKITGTWSENGARRFEIPAGSSADITSLLEQISPGRDPEANFSGSALEIKYAHSALVLGNNIAEVQRIFEVKSFFLSGPLVYYLDPK</sequence>
<evidence type="ECO:0000313" key="2">
    <source>
        <dbReference type="Proteomes" id="UP001325680"/>
    </source>
</evidence>
<reference evidence="1 2" key="1">
    <citation type="submission" date="2023-12" db="EMBL/GenBank/DDBJ databases">
        <title>Genome sequencing and assembly of bacterial species from a model synthetic community.</title>
        <authorList>
            <person name="Hogle S.L."/>
        </authorList>
    </citation>
    <scope>NUCLEOTIDE SEQUENCE [LARGE SCALE GENOMIC DNA]</scope>
    <source>
        <strain evidence="1 2">HAMBI_3031</strain>
    </source>
</reference>
<dbReference type="PROSITE" id="PS51257">
    <property type="entry name" value="PROKAR_LIPOPROTEIN"/>
    <property type="match status" value="1"/>
</dbReference>
<evidence type="ECO:0000313" key="1">
    <source>
        <dbReference type="EMBL" id="WQD40153.1"/>
    </source>
</evidence>
<dbReference type="RefSeq" id="WP_114789538.1">
    <property type="nucleotide sequence ID" value="NZ_CP139960.1"/>
</dbReference>
<protein>
    <recommendedName>
        <fullName evidence="3">Lipoprotein</fullName>
    </recommendedName>
</protein>
<organism evidence="1 2">
    <name type="scientific">Niabella yanshanensis</name>
    <dbReference type="NCBI Taxonomy" id="577386"/>
    <lineage>
        <taxon>Bacteria</taxon>
        <taxon>Pseudomonadati</taxon>
        <taxon>Bacteroidota</taxon>
        <taxon>Chitinophagia</taxon>
        <taxon>Chitinophagales</taxon>
        <taxon>Chitinophagaceae</taxon>
        <taxon>Niabella</taxon>
    </lineage>
</organism>
<dbReference type="Proteomes" id="UP001325680">
    <property type="component" value="Chromosome"/>
</dbReference>
<name>A0ABZ0WBX1_9BACT</name>